<dbReference type="HOGENOM" id="CLU_2184652_0_0_1"/>
<dbReference type="AlphaFoldDB" id="A0A086J0R0"/>
<sequence length="122" mass="14533">VHKGILKEIKGVFMDSTILNRIGRRLEPDDRIKDGSTALKELLESKEIKKIIKEKSKTTLEKIQKENIYYKKYRGLNINKAKKPLEELLQLKEQPINNSSIIQERKTRLEFEFKKLNIRKRR</sequence>
<evidence type="ECO:0000313" key="2">
    <source>
        <dbReference type="Proteomes" id="UP000054524"/>
    </source>
</evidence>
<comment type="caution">
    <text evidence="1">The sequence shown here is derived from an EMBL/GenBank/DDBJ whole genome shotgun (WGS) entry which is preliminary data.</text>
</comment>
<dbReference type="RefSeq" id="XP_052904283.1">
    <property type="nucleotide sequence ID" value="XM_053049333.1"/>
</dbReference>
<dbReference type="Proteomes" id="UP000054524">
    <property type="component" value="Unassembled WGS sequence"/>
</dbReference>
<feature type="non-terminal residue" evidence="1">
    <location>
        <position position="1"/>
    </location>
</feature>
<evidence type="ECO:0000313" key="1">
    <source>
        <dbReference type="EMBL" id="KFG25728.1"/>
    </source>
</evidence>
<protein>
    <submittedName>
        <fullName evidence="1">Uncharacterized protein</fullName>
    </submittedName>
</protein>
<name>A0A086J0R0_NEMA1</name>
<proteinExistence type="predicted"/>
<gene>
    <name evidence="1" type="ORF">NESG_01712</name>
</gene>
<keyword evidence="2" id="KW-1185">Reference proteome</keyword>
<dbReference type="EMBL" id="AKIJ01000004">
    <property type="protein sequence ID" value="KFG25728.1"/>
    <property type="molecule type" value="Genomic_DNA"/>
</dbReference>
<organism evidence="1 2">
    <name type="scientific">Nematocida ausubeli (strain ATCC PRA-371 / ERTm2)</name>
    <name type="common">Nematode killer fungus</name>
    <dbReference type="NCBI Taxonomy" id="1913371"/>
    <lineage>
        <taxon>Eukaryota</taxon>
        <taxon>Fungi</taxon>
        <taxon>Fungi incertae sedis</taxon>
        <taxon>Microsporidia</taxon>
        <taxon>Nematocida</taxon>
    </lineage>
</organism>
<dbReference type="GeneID" id="77676685"/>
<reference evidence="1 2" key="1">
    <citation type="journal article" date="2014" name="Genome Announc.">
        <title>Genome Sequence of the Microsporidian Species Nematocida sp1 Strain ERTm6 (ATCC PRA-372).</title>
        <authorList>
            <person name="Bakowski M.A."/>
            <person name="Priest M."/>
            <person name="Young S."/>
            <person name="Cuomo C.A."/>
            <person name="Troemel E.R."/>
        </authorList>
    </citation>
    <scope>NUCLEOTIDE SEQUENCE [LARGE SCALE GENOMIC DNA]</scope>
    <source>
        <strain evidence="1 2">ERTm6</strain>
    </source>
</reference>
<accession>A0A086J0R0</accession>